<reference evidence="2" key="1">
    <citation type="submission" date="2014-11" db="EMBL/GenBank/DDBJ databases">
        <authorList>
            <person name="Geib S."/>
        </authorList>
    </citation>
    <scope>NUCLEOTIDE SEQUENCE</scope>
</reference>
<dbReference type="EMBL" id="GBXI01010257">
    <property type="protein sequence ID" value="JAD04035.1"/>
    <property type="molecule type" value="Transcribed_RNA"/>
</dbReference>
<feature type="region of interest" description="Disordered" evidence="1">
    <location>
        <begin position="218"/>
        <end position="253"/>
    </location>
</feature>
<organism evidence="2">
    <name type="scientific">Zeugodacus cucurbitae</name>
    <name type="common">Melon fruit fly</name>
    <name type="synonym">Bactrocera cucurbitae</name>
    <dbReference type="NCBI Taxonomy" id="28588"/>
    <lineage>
        <taxon>Eukaryota</taxon>
        <taxon>Metazoa</taxon>
        <taxon>Ecdysozoa</taxon>
        <taxon>Arthropoda</taxon>
        <taxon>Hexapoda</taxon>
        <taxon>Insecta</taxon>
        <taxon>Pterygota</taxon>
        <taxon>Neoptera</taxon>
        <taxon>Endopterygota</taxon>
        <taxon>Diptera</taxon>
        <taxon>Brachycera</taxon>
        <taxon>Muscomorpha</taxon>
        <taxon>Tephritoidea</taxon>
        <taxon>Tephritidae</taxon>
        <taxon>Zeugodacus</taxon>
        <taxon>Zeugodacus</taxon>
    </lineage>
</organism>
<accession>A0A0A1WZS5</accession>
<evidence type="ECO:0000313" key="2">
    <source>
        <dbReference type="EMBL" id="JAD04035.1"/>
    </source>
</evidence>
<proteinExistence type="predicted"/>
<sequence>MGNVGSTHHLHLQDVNNELHSYYKHASKRQQSHIQRCDNINTNSNSMHWTRSLPHIINNARADAGTLERDSAEGVPTSLHPNYKVLPQVNERLKLRPTSNGVILFSGGTISGKREQIATKTEAKSRAPVPLGLKQRSRTFIYDDSNQVKQPTQQNSAQSHEYQDQSQSLPIFRRSQTLLHIKPGAEREQEQASKSLGRKMVYASTKANGAAEELRKATFQRQENDSEQVSSKQNKYNKKRKAPPAPYSTAIAGTKCPTTATNLPIIQKKNSAATMANSSNTRVSKVTASAESLLENKNLLGGQQTKIRLFRSNVKTSPLKKADKKVQEPQQQSQNQCMDIEKDFVSLAIAHTDVTKEVCNHNLQRREKSSDAILIRQKHTFDEKNNQALPTASIKLKSTTPSQLKTRSSQKLPTSKIPQLNRTFYFGMSSVAAAVEATSPVAETTRQTSELIHTQIIPKQTKNGNEEACTTAACDLVSDYKLHESGDVKPIVDNGLLIQVRPTLPRRQLSTPSFSPVAAWRMLLDQQQHQNLEQTCFEALRKQKNSGDRNNNNQQSNLLPYLTGKEAGMQCVCEALETAALPSEAPIKLISNLDKRPASAYPNTWTPQQDLGDDEDEDFDDGVVNATKKQFSETIFSKQQNSPKCAQLHEKSDEQGKLRAPEVSRHEAVMGSTMSTSTMHVFSLSLPRDVHTQAQRKLLQSINTSATLPKEPTRSADSTACFPSMLPKCCCLHTGVKIQQCLPLAVDDMLPNENHCPLHYGLGIVISGSEPLSNLSDNWVLHKVKSSGRDALNICRFSAGERYSKLNTKASVEPISLSYLTTRKHVMYLPSKEPNTTNARNGDTCRTSMQKCEPQQCKQRQKIVHQSLQDELTPPKSNVPVKDASGLEKLQQFTFQSTMRRLEKRRLAERLAKDVKLKEAQRKTELEAMKR</sequence>
<gene>
    <name evidence="2" type="primary">DAM1_1</name>
    <name evidence="2" type="ORF">g.43428</name>
</gene>
<feature type="compositionally biased region" description="Polar residues" evidence="1">
    <location>
        <begin position="144"/>
        <end position="170"/>
    </location>
</feature>
<feature type="region of interest" description="Disordered" evidence="1">
    <location>
        <begin position="143"/>
        <end position="170"/>
    </location>
</feature>
<feature type="region of interest" description="Disordered" evidence="1">
    <location>
        <begin position="384"/>
        <end position="413"/>
    </location>
</feature>
<name>A0A0A1WZS5_ZEUCU</name>
<protein>
    <submittedName>
        <fullName evidence="2">DASH complex subunit DAM1</fullName>
    </submittedName>
</protein>
<dbReference type="AlphaFoldDB" id="A0A0A1WZS5"/>
<reference evidence="2" key="2">
    <citation type="journal article" date="2015" name="Gigascience">
        <title>Reconstructing a comprehensive transcriptome assembly of a white-pupal translocated strain of the pest fruit fly Bactrocera cucurbitae.</title>
        <authorList>
            <person name="Sim S.B."/>
            <person name="Calla B."/>
            <person name="Hall B."/>
            <person name="DeRego T."/>
            <person name="Geib S.M."/>
        </authorList>
    </citation>
    <scope>NUCLEOTIDE SEQUENCE</scope>
</reference>
<evidence type="ECO:0000256" key="1">
    <source>
        <dbReference type="SAM" id="MobiDB-lite"/>
    </source>
</evidence>
<feature type="compositionally biased region" description="Polar residues" evidence="1">
    <location>
        <begin position="386"/>
        <end position="413"/>
    </location>
</feature>